<evidence type="ECO:0000313" key="1">
    <source>
        <dbReference type="EMBL" id="SVB72663.1"/>
    </source>
</evidence>
<dbReference type="Pfam" id="PF22745">
    <property type="entry name" value="Nlig-Ia"/>
    <property type="match status" value="1"/>
</dbReference>
<dbReference type="SUPFAM" id="SSF56091">
    <property type="entry name" value="DNA ligase/mRNA capping enzyme, catalytic domain"/>
    <property type="match status" value="1"/>
</dbReference>
<dbReference type="AlphaFoldDB" id="A0A382GDH2"/>
<proteinExistence type="predicted"/>
<protein>
    <submittedName>
        <fullName evidence="1">Uncharacterized protein</fullName>
    </submittedName>
</protein>
<gene>
    <name evidence="1" type="ORF">METZ01_LOCUS225517</name>
</gene>
<feature type="non-terminal residue" evidence="1">
    <location>
        <position position="1"/>
    </location>
</feature>
<dbReference type="Gene3D" id="1.10.287.610">
    <property type="entry name" value="Helix hairpin bin"/>
    <property type="match status" value="1"/>
</dbReference>
<organism evidence="1">
    <name type="scientific">marine metagenome</name>
    <dbReference type="NCBI Taxonomy" id="408172"/>
    <lineage>
        <taxon>unclassified sequences</taxon>
        <taxon>metagenomes</taxon>
        <taxon>ecological metagenomes</taxon>
    </lineage>
</organism>
<dbReference type="EMBL" id="UINC01054673">
    <property type="protein sequence ID" value="SVB72663.1"/>
    <property type="molecule type" value="Genomic_DNA"/>
</dbReference>
<name>A0A382GDH2_9ZZZZ</name>
<reference evidence="1" key="1">
    <citation type="submission" date="2018-05" db="EMBL/GenBank/DDBJ databases">
        <authorList>
            <person name="Lanie J.A."/>
            <person name="Ng W.-L."/>
            <person name="Kazmierczak K.M."/>
            <person name="Andrzejewski T.M."/>
            <person name="Davidsen T.M."/>
            <person name="Wayne K.J."/>
            <person name="Tettelin H."/>
            <person name="Glass J.I."/>
            <person name="Rusch D."/>
            <person name="Podicherti R."/>
            <person name="Tsui H.-C.T."/>
            <person name="Winkler M.E."/>
        </authorList>
    </citation>
    <scope>NUCLEOTIDE SEQUENCE</scope>
</reference>
<accession>A0A382GDH2</accession>
<sequence>VYNLKVQIGEEWNLLVPWYLMTSYLYYEKDESIVSDGDYDWMCKELLERWEEISHWHKKFIDRDGLSAGSGYAITKYPNRVKGAAMAVLGNKPNDVQL</sequence>